<keyword evidence="7" id="KW-1185">Reference proteome</keyword>
<dbReference type="PROSITE" id="PS00211">
    <property type="entry name" value="ABC_TRANSPORTER_1"/>
    <property type="match status" value="1"/>
</dbReference>
<dbReference type="InterPro" id="IPR027417">
    <property type="entry name" value="P-loop_NTPase"/>
</dbReference>
<dbReference type="GeneID" id="300178207"/>
<accession>A0A109DA64</accession>
<keyword evidence="6" id="KW-0648">Protein biosynthesis</keyword>
<feature type="compositionally biased region" description="Basic and acidic residues" evidence="4">
    <location>
        <begin position="236"/>
        <end position="263"/>
    </location>
</feature>
<evidence type="ECO:0000313" key="7">
    <source>
        <dbReference type="Proteomes" id="UP000057389"/>
    </source>
</evidence>
<dbReference type="SMART" id="SM00382">
    <property type="entry name" value="AAA"/>
    <property type="match status" value="2"/>
</dbReference>
<evidence type="ECO:0000256" key="3">
    <source>
        <dbReference type="ARBA" id="ARBA00022840"/>
    </source>
</evidence>
<dbReference type="GO" id="GO:0016887">
    <property type="term" value="F:ATP hydrolysis activity"/>
    <property type="evidence" value="ECO:0007669"/>
    <property type="project" value="InterPro"/>
</dbReference>
<feature type="compositionally biased region" description="Polar residues" evidence="4">
    <location>
        <begin position="293"/>
        <end position="310"/>
    </location>
</feature>
<dbReference type="Pfam" id="PF00005">
    <property type="entry name" value="ABC_tran"/>
    <property type="match status" value="2"/>
</dbReference>
<dbReference type="RefSeq" id="WP_060467540.1">
    <property type="nucleotide sequence ID" value="NZ_AP025514.1"/>
</dbReference>
<keyword evidence="1" id="KW-0677">Repeat</keyword>
<keyword evidence="2" id="KW-0547">Nucleotide-binding</keyword>
<dbReference type="PROSITE" id="PS50893">
    <property type="entry name" value="ABC_TRANSPORTER_2"/>
    <property type="match status" value="1"/>
</dbReference>
<dbReference type="InterPro" id="IPR003439">
    <property type="entry name" value="ABC_transporter-like_ATP-bd"/>
</dbReference>
<evidence type="ECO:0000313" key="6">
    <source>
        <dbReference type="EMBL" id="KWU01720.1"/>
    </source>
</evidence>
<feature type="domain" description="ABC transporter" evidence="5">
    <location>
        <begin position="4"/>
        <end position="238"/>
    </location>
</feature>
<keyword evidence="3" id="KW-0067">ATP-binding</keyword>
<dbReference type="Gene3D" id="3.40.50.300">
    <property type="entry name" value="P-loop containing nucleotide triphosphate hydrolases"/>
    <property type="match status" value="2"/>
</dbReference>
<feature type="region of interest" description="Disordered" evidence="4">
    <location>
        <begin position="236"/>
        <end position="310"/>
    </location>
</feature>
<dbReference type="GO" id="GO:0003746">
    <property type="term" value="F:translation elongation factor activity"/>
    <property type="evidence" value="ECO:0007669"/>
    <property type="project" value="UniProtKB-KW"/>
</dbReference>
<keyword evidence="6" id="KW-0251">Elongation factor</keyword>
<dbReference type="PANTHER" id="PTHR19211">
    <property type="entry name" value="ATP-BINDING TRANSPORT PROTEIN-RELATED"/>
    <property type="match status" value="1"/>
</dbReference>
<dbReference type="GO" id="GO:0005524">
    <property type="term" value="F:ATP binding"/>
    <property type="evidence" value="ECO:0007669"/>
    <property type="project" value="UniProtKB-KW"/>
</dbReference>
<evidence type="ECO:0000259" key="5">
    <source>
        <dbReference type="PROSITE" id="PS50893"/>
    </source>
</evidence>
<reference evidence="6 7" key="1">
    <citation type="submission" date="2015-11" db="EMBL/GenBank/DDBJ databases">
        <title>Draft WGS of Vibrio toranzoniae.</title>
        <authorList>
            <person name="Lasa A."/>
            <person name="Romalde J.L."/>
        </authorList>
    </citation>
    <scope>NUCLEOTIDE SEQUENCE [LARGE SCALE GENOMIC DNA]</scope>
    <source>
        <strain evidence="6 7">Vb 10.8</strain>
    </source>
</reference>
<dbReference type="InterPro" id="IPR003593">
    <property type="entry name" value="AAA+_ATPase"/>
</dbReference>
<evidence type="ECO:0000256" key="2">
    <source>
        <dbReference type="ARBA" id="ARBA00022741"/>
    </source>
</evidence>
<dbReference type="PANTHER" id="PTHR19211:SF6">
    <property type="entry name" value="BLL7188 PROTEIN"/>
    <property type="match status" value="1"/>
</dbReference>
<proteinExistence type="predicted"/>
<dbReference type="EMBL" id="LMXU01000009">
    <property type="protein sequence ID" value="KWU01720.1"/>
    <property type="molecule type" value="Genomic_DNA"/>
</dbReference>
<comment type="caution">
    <text evidence="6">The sequence shown here is derived from an EMBL/GenBank/DDBJ whole genome shotgun (WGS) entry which is preliminary data.</text>
</comment>
<dbReference type="Proteomes" id="UP000057389">
    <property type="component" value="Unassembled WGS sequence"/>
</dbReference>
<evidence type="ECO:0000256" key="4">
    <source>
        <dbReference type="SAM" id="MobiDB-lite"/>
    </source>
</evidence>
<sequence>MPTILANNLSFQLDTGEWLFKDITFNLNTLLTGLVGRNGAGKSLLLSLLTGQTQPTSGSVSRQGSIGFYSQLPSDLLDSEINIADFLGITEKLNALQAIEQGSCELEHFNTVGDDWDLQESTQQLLATLKITCELTTPCNILSGGQLALLQLHLLFTSNHDILILDEPSNHLDGDGRNWLLKQCQQFEGKVLVVSHDRSLLRHMEGIYHLNSLGLRFYKGNYDDYFKQMSSQSEALDKQIAHHQSEKKRLERQAQATKEKAQQRESQGNRLRKSGSQPKILLDAMKDKAGRTQGASATSQKNLKDQNQNKLQSLKEQKEQLKPQALYLQQGNNSKKNALLTVEGCHLSFGSGAPITFSMSQGERCYLTGANGCGKSTLLKAIHGQHSNYTGSIKRLGTTVYLDQHFGLLDTNDTMFDSLMTHSCGMTESEARTLLAGIGFRRDSVYRKVAHLSGGEKMKLAMLIVSHKQDSPLLLLDEPDNHLDIDSKQILASALREYQGAFILVSHDADFVEEVGVSQNHIQL</sequence>
<organism evidence="6 7">
    <name type="scientific">Vibrio toranzoniae</name>
    <dbReference type="NCBI Taxonomy" id="1194427"/>
    <lineage>
        <taxon>Bacteria</taxon>
        <taxon>Pseudomonadati</taxon>
        <taxon>Pseudomonadota</taxon>
        <taxon>Gammaproteobacteria</taxon>
        <taxon>Vibrionales</taxon>
        <taxon>Vibrionaceae</taxon>
        <taxon>Vibrio</taxon>
    </lineage>
</organism>
<dbReference type="AlphaFoldDB" id="A0A109DA64"/>
<evidence type="ECO:0000256" key="1">
    <source>
        <dbReference type="ARBA" id="ARBA00022737"/>
    </source>
</evidence>
<feature type="compositionally biased region" description="Polar residues" evidence="4">
    <location>
        <begin position="264"/>
        <end position="277"/>
    </location>
</feature>
<dbReference type="SUPFAM" id="SSF52540">
    <property type="entry name" value="P-loop containing nucleoside triphosphate hydrolases"/>
    <property type="match status" value="2"/>
</dbReference>
<dbReference type="InterPro" id="IPR050611">
    <property type="entry name" value="ABCF"/>
</dbReference>
<protein>
    <submittedName>
        <fullName evidence="6">Elongation factor 3</fullName>
    </submittedName>
</protein>
<dbReference type="InterPro" id="IPR017871">
    <property type="entry name" value="ABC_transporter-like_CS"/>
</dbReference>
<dbReference type="OrthoDB" id="9808609at2"/>
<gene>
    <name evidence="6" type="ORF">APQ14_04425</name>
</gene>
<name>A0A109DA64_9VIBR</name>